<evidence type="ECO:0000313" key="3">
    <source>
        <dbReference type="Proteomes" id="UP000008743"/>
    </source>
</evidence>
<dbReference type="RefSeq" id="XP_004343856.2">
    <property type="nucleotide sequence ID" value="XM_004343806.2"/>
</dbReference>
<reference evidence="3" key="1">
    <citation type="submission" date="2011-02" db="EMBL/GenBank/DDBJ databases">
        <title>The Genome Sequence of Capsaspora owczarzaki ATCC 30864.</title>
        <authorList>
            <person name="Russ C."/>
            <person name="Cuomo C."/>
            <person name="Burger G."/>
            <person name="Gray M.W."/>
            <person name="Holland P.W.H."/>
            <person name="King N."/>
            <person name="Lang F.B.F."/>
            <person name="Roger A.J."/>
            <person name="Ruiz-Trillo I."/>
            <person name="Young S.K."/>
            <person name="Zeng Q."/>
            <person name="Gargeya S."/>
            <person name="Alvarado L."/>
            <person name="Berlin A."/>
            <person name="Chapman S.B."/>
            <person name="Chen Z."/>
            <person name="Freedman E."/>
            <person name="Gellesch M."/>
            <person name="Goldberg J."/>
            <person name="Griggs A."/>
            <person name="Gujja S."/>
            <person name="Heilman E."/>
            <person name="Heiman D."/>
            <person name="Howarth C."/>
            <person name="Mehta T."/>
            <person name="Neiman D."/>
            <person name="Pearson M."/>
            <person name="Roberts A."/>
            <person name="Saif S."/>
            <person name="Shea T."/>
            <person name="Shenoy N."/>
            <person name="Sisk P."/>
            <person name="Stolte C."/>
            <person name="Sykes S."/>
            <person name="White J."/>
            <person name="Yandava C."/>
            <person name="Haas B."/>
            <person name="Nusbaum C."/>
            <person name="Birren B."/>
        </authorList>
    </citation>
    <scope>NUCLEOTIDE SEQUENCE</scope>
    <source>
        <strain evidence="3">ATCC 30864</strain>
    </source>
</reference>
<accession>A0A0D2X4Y7</accession>
<dbReference type="Proteomes" id="UP000008743">
    <property type="component" value="Unassembled WGS sequence"/>
</dbReference>
<feature type="compositionally biased region" description="Low complexity" evidence="1">
    <location>
        <begin position="15"/>
        <end position="39"/>
    </location>
</feature>
<evidence type="ECO:0000256" key="1">
    <source>
        <dbReference type="SAM" id="MobiDB-lite"/>
    </source>
</evidence>
<gene>
    <name evidence="2" type="ORF">CAOG_007132</name>
</gene>
<feature type="region of interest" description="Disordered" evidence="1">
    <location>
        <begin position="236"/>
        <end position="322"/>
    </location>
</feature>
<name>A0A0D2X4Y7_CAPO3</name>
<feature type="region of interest" description="Disordered" evidence="1">
    <location>
        <begin position="1"/>
        <end position="78"/>
    </location>
</feature>
<organism evidence="2 3">
    <name type="scientific">Capsaspora owczarzaki (strain ATCC 30864)</name>
    <dbReference type="NCBI Taxonomy" id="595528"/>
    <lineage>
        <taxon>Eukaryota</taxon>
        <taxon>Filasterea</taxon>
        <taxon>Capsaspora</taxon>
    </lineage>
</organism>
<keyword evidence="3" id="KW-1185">Reference proteome</keyword>
<dbReference type="AlphaFoldDB" id="A0A0D2X4Y7"/>
<evidence type="ECO:0000313" key="2">
    <source>
        <dbReference type="EMBL" id="KJE96879.1"/>
    </source>
</evidence>
<proteinExistence type="predicted"/>
<feature type="compositionally biased region" description="Low complexity" evidence="1">
    <location>
        <begin position="51"/>
        <end position="61"/>
    </location>
</feature>
<sequence length="322" mass="33584">MLTMGILAAPKPVKASSAHSQPQSRQQSPSPKLLQQPRPASAAVLIQPQPSAATNSNSNSARPRVQPLTVSNPVAVPSTRARAIPNHGSFDSDSHAELQGILLQHGATSADARALFPASPPTRAANPMAMNDPFFMPHHQPGVELGLLSPSPPPTALAASSIRAMANSPTKGFPLHQTPPLQYRHNNQHDEGFFVGSPSQQSMIYSVNGHSHHHHHTGGVDNLVYANTSFSGSHPFSGVGSHPGSSGLSLTIPPTALGMASSGNGSGTASPNPSSPLSPRSYSRARFGRKVVAQQAPPPSSTNRAQGRKKAHSFGDEPLPSL</sequence>
<dbReference type="EMBL" id="KE346372">
    <property type="protein sequence ID" value="KJE96879.1"/>
    <property type="molecule type" value="Genomic_DNA"/>
</dbReference>
<dbReference type="InParanoid" id="A0A0D2X4Y7"/>
<feature type="compositionally biased region" description="Low complexity" evidence="1">
    <location>
        <begin position="270"/>
        <end position="282"/>
    </location>
</feature>
<protein>
    <submittedName>
        <fullName evidence="2">Uncharacterized protein</fullName>
    </submittedName>
</protein>